<reference evidence="11" key="2">
    <citation type="submission" date="2021-01" db="EMBL/GenBank/DDBJ databases">
        <authorList>
            <person name="Schikora-Tamarit M.A."/>
        </authorList>
    </citation>
    <scope>NUCLEOTIDE SEQUENCE</scope>
    <source>
        <strain evidence="11">NCAIM Y.01608</strain>
    </source>
</reference>
<dbReference type="CDD" id="cd15492">
    <property type="entry name" value="PHD_BRPF_JADE_like"/>
    <property type="match status" value="1"/>
</dbReference>
<dbReference type="InterPro" id="IPR013083">
    <property type="entry name" value="Znf_RING/FYVE/PHD"/>
</dbReference>
<evidence type="ECO:0000256" key="2">
    <source>
        <dbReference type="ARBA" id="ARBA00022723"/>
    </source>
</evidence>
<dbReference type="Proteomes" id="UP000788993">
    <property type="component" value="Unassembled WGS sequence"/>
</dbReference>
<keyword evidence="3" id="KW-0677">Repeat</keyword>
<dbReference type="InterPro" id="IPR019787">
    <property type="entry name" value="Znf_PHD-finger"/>
</dbReference>
<dbReference type="Pfam" id="PF13832">
    <property type="entry name" value="zf-HC5HC2H_2"/>
    <property type="match status" value="1"/>
</dbReference>
<evidence type="ECO:0008006" key="13">
    <source>
        <dbReference type="Google" id="ProtNLM"/>
    </source>
</evidence>
<protein>
    <recommendedName>
        <fullName evidence="13">PHD-type domain-containing protein</fullName>
    </recommendedName>
</protein>
<feature type="region of interest" description="Disordered" evidence="8">
    <location>
        <begin position="101"/>
        <end position="132"/>
    </location>
</feature>
<dbReference type="InterPro" id="IPR001965">
    <property type="entry name" value="Znf_PHD"/>
</dbReference>
<evidence type="ECO:0000259" key="10">
    <source>
        <dbReference type="PROSITE" id="PS51805"/>
    </source>
</evidence>
<dbReference type="InterPro" id="IPR011011">
    <property type="entry name" value="Znf_FYVE_PHD"/>
</dbReference>
<keyword evidence="4 7" id="KW-0863">Zinc-finger</keyword>
<reference evidence="11" key="1">
    <citation type="journal article" date="2021" name="Open Biol.">
        <title>Shared evolutionary footprints suggest mitochondrial oxidative damage underlies multiple complex I losses in fungi.</title>
        <authorList>
            <person name="Schikora-Tamarit M.A."/>
            <person name="Marcet-Houben M."/>
            <person name="Nosek J."/>
            <person name="Gabaldon T."/>
        </authorList>
    </citation>
    <scope>NUCLEOTIDE SEQUENCE</scope>
    <source>
        <strain evidence="11">NCAIM Y.01608</strain>
    </source>
</reference>
<evidence type="ECO:0000256" key="5">
    <source>
        <dbReference type="ARBA" id="ARBA00022833"/>
    </source>
</evidence>
<proteinExistence type="predicted"/>
<dbReference type="Gene3D" id="3.30.40.10">
    <property type="entry name" value="Zinc/RING finger domain, C3HC4 (zinc finger)"/>
    <property type="match status" value="2"/>
</dbReference>
<dbReference type="GO" id="GO:0006357">
    <property type="term" value="P:regulation of transcription by RNA polymerase II"/>
    <property type="evidence" value="ECO:0007669"/>
    <property type="project" value="TreeGrafter"/>
</dbReference>
<dbReference type="InterPro" id="IPR050701">
    <property type="entry name" value="Histone_Mod_Regulator"/>
</dbReference>
<keyword evidence="6" id="KW-0539">Nucleus</keyword>
<keyword evidence="12" id="KW-1185">Reference proteome</keyword>
<dbReference type="PROSITE" id="PS01359">
    <property type="entry name" value="ZF_PHD_1"/>
    <property type="match status" value="1"/>
</dbReference>
<evidence type="ECO:0000259" key="9">
    <source>
        <dbReference type="PROSITE" id="PS50016"/>
    </source>
</evidence>
<dbReference type="GO" id="GO:0008270">
    <property type="term" value="F:zinc ion binding"/>
    <property type="evidence" value="ECO:0007669"/>
    <property type="project" value="UniProtKB-KW"/>
</dbReference>
<dbReference type="GO" id="GO:0005634">
    <property type="term" value="C:nucleus"/>
    <property type="evidence" value="ECO:0007669"/>
    <property type="project" value="UniProtKB-SubCell"/>
</dbReference>
<evidence type="ECO:0000256" key="3">
    <source>
        <dbReference type="ARBA" id="ARBA00022737"/>
    </source>
</evidence>
<evidence type="ECO:0000256" key="7">
    <source>
        <dbReference type="PROSITE-ProRule" id="PRU00146"/>
    </source>
</evidence>
<dbReference type="InterPro" id="IPR019786">
    <property type="entry name" value="Zinc_finger_PHD-type_CS"/>
</dbReference>
<keyword evidence="2" id="KW-0479">Metal-binding</keyword>
<dbReference type="AntiFam" id="ANF00072">
    <property type="entry name" value="Shadow ORF (opposite TypA)"/>
</dbReference>
<keyword evidence="5" id="KW-0862">Zinc</keyword>
<dbReference type="PANTHER" id="PTHR13793">
    <property type="entry name" value="PHD FINGER PROTEINS"/>
    <property type="match status" value="1"/>
</dbReference>
<dbReference type="PANTHER" id="PTHR13793:SF107">
    <property type="entry name" value="BROMODOMAIN-CONTAINING PROTEIN HOMOLOG"/>
    <property type="match status" value="1"/>
</dbReference>
<dbReference type="Pfam" id="PF10513">
    <property type="entry name" value="EPL1"/>
    <property type="match status" value="1"/>
</dbReference>
<evidence type="ECO:0000256" key="8">
    <source>
        <dbReference type="SAM" id="MobiDB-lite"/>
    </source>
</evidence>
<feature type="domain" description="PHD-type" evidence="10">
    <location>
        <begin position="384"/>
        <end position="501"/>
    </location>
</feature>
<dbReference type="FunFam" id="3.30.40.10:FF:000007">
    <property type="entry name" value="Bromodomain containing 1, isoform CRA_b"/>
    <property type="match status" value="1"/>
</dbReference>
<dbReference type="EMBL" id="JAEUBD010001571">
    <property type="protein sequence ID" value="KAH3658917.1"/>
    <property type="molecule type" value="Genomic_DNA"/>
</dbReference>
<comment type="subcellular location">
    <subcellularLocation>
        <location evidence="1">Nucleus</location>
    </subcellularLocation>
</comment>
<name>A0A9P8NTJ0_9ASCO</name>
<dbReference type="InterPro" id="IPR019542">
    <property type="entry name" value="Enhancer_polycomb-like_N"/>
</dbReference>
<evidence type="ECO:0000256" key="1">
    <source>
        <dbReference type="ARBA" id="ARBA00004123"/>
    </source>
</evidence>
<dbReference type="SUPFAM" id="SSF57903">
    <property type="entry name" value="FYVE/PHD zinc finger"/>
    <property type="match status" value="1"/>
</dbReference>
<dbReference type="Pfam" id="PF13831">
    <property type="entry name" value="PHD_2"/>
    <property type="match status" value="1"/>
</dbReference>
<dbReference type="SMART" id="SM00249">
    <property type="entry name" value="PHD"/>
    <property type="match status" value="2"/>
</dbReference>
<sequence>MWSNFTWGLAPFVCCRQHSLKLCTKEVNTHSIKDSTIVVSCPEAGPSPLLPPTYYTCPDSIFWCKDVRRPKFTNLILFMAILRERPSPIVRKSLRRRRLAPRLLDSDSDTSPPRKLPTPRSPRPVERDEYLEVSKPREEQNFTDYYEGLDECEPLPVVVKESRIDDEFEEYMLKRKRQDREILARLKRPSFRKIPDQHTEAPPVARSMIQFGYNDNKTVQKSTFWRPTDRGDGLITDGLTLDQKVRSLYDMDEQDASYLEHVNARLAKDGKHISLELFEMIMTYFEMEWCLIEKLLPPKIKNEHQNEEQAQLHAQLYGSDDGIGAAPEEDQCCAVCNRNDCDNSNAIVFCDGCDIAVHQECYGVAFIPEGPWLCRKCLIARNQKNRCLFCPSVTGAFKQTDNGGWGHVICTLWINELYFANPVYMEPIEGIGNIPRSRWKLTCYICRQKVGACIQCSKPSCSIAYHVTCARRSDFYMEMKQGVQTAIHDKSTVVSYCDRHSPKEWDFYHDTKQGIQKTRLYYSTGKNRDSGNKIVISKAEKKELKDTKNHWFKWKTVRGAPILPLVVIKKLDKMLQSYRIPQDINYLYEFAKYWTLKREATGGPLIRRPDTANLGVLTNEEIEERLQALDLIKQDIVKLAEISSLSLKKAKLELKSTNELLDQIEIYYLPMQYLIRELLDQFLKHDRNNAIVSTTFEDSNLPSIGRIVEKVENYEYQLVSELVDDLTAVDNYVIQNFDPHSAIYRHIRNYWRRLRLGVLVSWITVHGGPVVEDHLWESLTTGGLSQFTSETERLVDRQVCLDSEHWGTWSLFFRNNLSSLLVQDRVNTTNSVLWTLDLDQEDRLLDSWLSQKHGGKGGSSHRWHDLTSTSVDSIGVQGHIHDVESDTSHGLTKNWTLLSSPLETGVDVVLDFKQVLNSLGLVDNNVWTRSVWTETPDLSGVGNVPTVLVGHQSGSLLEIVSGVNLSGLNGLVDLLVHWLGLQVDSVVLVWRLGQGNNSGFRLNGFSVGDDWWRNLQWNTGVVILQVGQTNLQVQLTGGSNNVLTRWRDRSQNTWVRFGQSLETLDQLWKIVTVLDLNGDLDDRRDRELHDLHVVRSLVGGQSTGLEQELVNTNQTNNVTSWAVIDSLNESSHHQHESTLIRGRNHLGHVKHQVGLRVTVLDSQTRGVVGWTFVQGFSSVELSSDWRWQVDNNHFEKSVSSWQELSHDDLQESLTLQLLLLTLQGDLEFLKQDWNLILLEVHDSGEQSENWVQNEHVEGSLQWLSRSVSVLVRPFLGLWVEVGVTPQSLHHLGSVNTELLGVSDGELSDGEGPSVETGTESNGTLLWVNLDVTQDWLDVSRDDNVNRLNSSGERLVQLLLGDLQFQHGSVDLVDDNDRLDSLTKCLSQHSFGLDTHTLNTVNDNQSTVSNSQGRSDLGGEVNVTWRVDQVDQELVTISLLLDLLHVLVLHLRVKRDGGGLDGDTSFLLVLSGIGKSGLTSLGSRDDTGSLDQRVGKSRLSVIDVSDNGHVTNIRNLVH</sequence>
<dbReference type="PROSITE" id="PS50016">
    <property type="entry name" value="ZF_PHD_2"/>
    <property type="match status" value="1"/>
</dbReference>
<evidence type="ECO:0000313" key="11">
    <source>
        <dbReference type="EMBL" id="KAH3658917.1"/>
    </source>
</evidence>
<accession>A0A9P8NTJ0</accession>
<evidence type="ECO:0000256" key="6">
    <source>
        <dbReference type="ARBA" id="ARBA00023242"/>
    </source>
</evidence>
<feature type="compositionally biased region" description="Basic and acidic residues" evidence="8">
    <location>
        <begin position="123"/>
        <end position="132"/>
    </location>
</feature>
<feature type="domain" description="PHD-type" evidence="9">
    <location>
        <begin position="330"/>
        <end position="380"/>
    </location>
</feature>
<gene>
    <name evidence="11" type="ORF">OGATHE_006643</name>
</gene>
<evidence type="ECO:0000313" key="12">
    <source>
        <dbReference type="Proteomes" id="UP000788993"/>
    </source>
</evidence>
<dbReference type="PROSITE" id="PS51805">
    <property type="entry name" value="EPHD"/>
    <property type="match status" value="1"/>
</dbReference>
<dbReference type="InterPro" id="IPR034732">
    <property type="entry name" value="EPHD"/>
</dbReference>
<comment type="caution">
    <text evidence="11">The sequence shown here is derived from an EMBL/GenBank/DDBJ whole genome shotgun (WGS) entry which is preliminary data.</text>
</comment>
<evidence type="ECO:0000256" key="4">
    <source>
        <dbReference type="ARBA" id="ARBA00022771"/>
    </source>
</evidence>
<organism evidence="11 12">
    <name type="scientific">Ogataea polymorpha</name>
    <dbReference type="NCBI Taxonomy" id="460523"/>
    <lineage>
        <taxon>Eukaryota</taxon>
        <taxon>Fungi</taxon>
        <taxon>Dikarya</taxon>
        <taxon>Ascomycota</taxon>
        <taxon>Saccharomycotina</taxon>
        <taxon>Pichiomycetes</taxon>
        <taxon>Pichiales</taxon>
        <taxon>Pichiaceae</taxon>
        <taxon>Ogataea</taxon>
    </lineage>
</organism>